<evidence type="ECO:0000256" key="1">
    <source>
        <dbReference type="SAM" id="SignalP"/>
    </source>
</evidence>
<accession>A0A1F6EAD6</accession>
<dbReference type="Proteomes" id="UP000176914">
    <property type="component" value="Unassembled WGS sequence"/>
</dbReference>
<name>A0A1F6EAD6_9BACT</name>
<evidence type="ECO:0000313" key="2">
    <source>
        <dbReference type="EMBL" id="OGG70626.1"/>
    </source>
</evidence>
<protein>
    <recommendedName>
        <fullName evidence="4">Ig-like domain-containing protein</fullName>
    </recommendedName>
</protein>
<feature type="chain" id="PRO_5009524083" description="Ig-like domain-containing protein" evidence="1">
    <location>
        <begin position="24"/>
        <end position="132"/>
    </location>
</feature>
<organism evidence="2 3">
    <name type="scientific">Candidatus Kaiserbacteria bacterium RIFCSPHIGHO2_02_FULL_55_25</name>
    <dbReference type="NCBI Taxonomy" id="1798498"/>
    <lineage>
        <taxon>Bacteria</taxon>
        <taxon>Candidatus Kaiseribacteriota</taxon>
    </lineage>
</organism>
<evidence type="ECO:0008006" key="4">
    <source>
        <dbReference type="Google" id="ProtNLM"/>
    </source>
</evidence>
<keyword evidence="1" id="KW-0732">Signal</keyword>
<sequence length="132" mass="13728">MKHRAVAFATGAVFTLMPFAASAVSVADMETQLMHILGQIAALQAEKSGSAVACALVASKSSVAVGEPFSLIWNSFGAKDPADGGELSQWARGGISTLRLDKPGNYKYTFTFNGVSGGRTDCSTTISIHAAR</sequence>
<comment type="caution">
    <text evidence="2">The sequence shown here is derived from an EMBL/GenBank/DDBJ whole genome shotgun (WGS) entry which is preliminary data.</text>
</comment>
<dbReference type="EMBL" id="MFLL01000002">
    <property type="protein sequence ID" value="OGG70626.1"/>
    <property type="molecule type" value="Genomic_DNA"/>
</dbReference>
<proteinExistence type="predicted"/>
<feature type="signal peptide" evidence="1">
    <location>
        <begin position="1"/>
        <end position="23"/>
    </location>
</feature>
<reference evidence="2 3" key="1">
    <citation type="journal article" date="2016" name="Nat. Commun.">
        <title>Thousands of microbial genomes shed light on interconnected biogeochemical processes in an aquifer system.</title>
        <authorList>
            <person name="Anantharaman K."/>
            <person name="Brown C.T."/>
            <person name="Hug L.A."/>
            <person name="Sharon I."/>
            <person name="Castelle C.J."/>
            <person name="Probst A.J."/>
            <person name="Thomas B.C."/>
            <person name="Singh A."/>
            <person name="Wilkins M.J."/>
            <person name="Karaoz U."/>
            <person name="Brodie E.L."/>
            <person name="Williams K.H."/>
            <person name="Hubbard S.S."/>
            <person name="Banfield J.F."/>
        </authorList>
    </citation>
    <scope>NUCLEOTIDE SEQUENCE [LARGE SCALE GENOMIC DNA]</scope>
</reference>
<gene>
    <name evidence="2" type="ORF">A3C20_01265</name>
</gene>
<dbReference type="AlphaFoldDB" id="A0A1F6EAD6"/>
<evidence type="ECO:0000313" key="3">
    <source>
        <dbReference type="Proteomes" id="UP000176914"/>
    </source>
</evidence>